<evidence type="ECO:0000256" key="2">
    <source>
        <dbReference type="ARBA" id="ARBA00023134"/>
    </source>
</evidence>
<dbReference type="GO" id="GO:0003924">
    <property type="term" value="F:GTPase activity"/>
    <property type="evidence" value="ECO:0000318"/>
    <property type="project" value="GO_Central"/>
</dbReference>
<keyword evidence="4" id="KW-1185">Reference proteome</keyword>
<dbReference type="OrthoDB" id="10091262at2759"/>
<dbReference type="InParanoid" id="A0A7M7RC83"/>
<dbReference type="PROSITE" id="PS51420">
    <property type="entry name" value="RHO"/>
    <property type="match status" value="1"/>
</dbReference>
<dbReference type="PROSITE" id="PS51421">
    <property type="entry name" value="RAS"/>
    <property type="match status" value="1"/>
</dbReference>
<dbReference type="GeneID" id="575964"/>
<sequence length="238" mass="27175">MNCQNWQQRHDLGCHRPRSMSTPYPHFCPPIDDPADFSFKILVIGDTCVGKTSFINMFCEHVFKENGTGTIGMDLKKNIINVDGKKIRLLVWDTAGQERFRTLTTAYYRGAMGIIILYDVTRETSFDHVTSWLDDIARNVSPDICKVLVGNKSDFTRARRVPSKRAITLSEAFNFPYIEASAKTGENVENVFETLTRQMLDRYNKKMNTNRPLIARPTTTEKIELLAKKKSTFSVCSC</sequence>
<dbReference type="SMART" id="SM00175">
    <property type="entry name" value="RAB"/>
    <property type="match status" value="1"/>
</dbReference>
<dbReference type="Gene3D" id="3.40.50.300">
    <property type="entry name" value="P-loop containing nucleotide triphosphate hydrolases"/>
    <property type="match status" value="1"/>
</dbReference>
<dbReference type="GO" id="GO:0016192">
    <property type="term" value="P:vesicle-mediated transport"/>
    <property type="evidence" value="ECO:0000318"/>
    <property type="project" value="GO_Central"/>
</dbReference>
<dbReference type="PANTHER" id="PTHR47977">
    <property type="entry name" value="RAS-RELATED PROTEIN RAB"/>
    <property type="match status" value="1"/>
</dbReference>
<dbReference type="SMART" id="SM00173">
    <property type="entry name" value="RAS"/>
    <property type="match status" value="1"/>
</dbReference>
<organism evidence="3 4">
    <name type="scientific">Strongylocentrotus purpuratus</name>
    <name type="common">Purple sea urchin</name>
    <dbReference type="NCBI Taxonomy" id="7668"/>
    <lineage>
        <taxon>Eukaryota</taxon>
        <taxon>Metazoa</taxon>
        <taxon>Echinodermata</taxon>
        <taxon>Eleutherozoa</taxon>
        <taxon>Echinozoa</taxon>
        <taxon>Echinoidea</taxon>
        <taxon>Euechinoidea</taxon>
        <taxon>Echinacea</taxon>
        <taxon>Camarodonta</taxon>
        <taxon>Echinidea</taxon>
        <taxon>Strongylocentrotidae</taxon>
        <taxon>Strongylocentrotus</taxon>
    </lineage>
</organism>
<dbReference type="KEGG" id="spu:575964"/>
<protein>
    <submittedName>
        <fullName evidence="3">Uncharacterized protein</fullName>
    </submittedName>
</protein>
<dbReference type="InterPro" id="IPR050227">
    <property type="entry name" value="Rab"/>
</dbReference>
<reference evidence="4" key="1">
    <citation type="submission" date="2015-02" db="EMBL/GenBank/DDBJ databases">
        <title>Genome sequencing for Strongylocentrotus purpuratus.</title>
        <authorList>
            <person name="Murali S."/>
            <person name="Liu Y."/>
            <person name="Vee V."/>
            <person name="English A."/>
            <person name="Wang M."/>
            <person name="Skinner E."/>
            <person name="Han Y."/>
            <person name="Muzny D.M."/>
            <person name="Worley K.C."/>
            <person name="Gibbs R.A."/>
        </authorList>
    </citation>
    <scope>NUCLEOTIDE SEQUENCE</scope>
</reference>
<dbReference type="NCBIfam" id="TIGR00231">
    <property type="entry name" value="small_GTP"/>
    <property type="match status" value="1"/>
</dbReference>
<keyword evidence="2" id="KW-0342">GTP-binding</keyword>
<dbReference type="SMART" id="SM00176">
    <property type="entry name" value="RAN"/>
    <property type="match status" value="1"/>
</dbReference>
<dbReference type="Pfam" id="PF00071">
    <property type="entry name" value="Ras"/>
    <property type="match status" value="1"/>
</dbReference>
<dbReference type="CDD" id="cd00154">
    <property type="entry name" value="Rab"/>
    <property type="match status" value="1"/>
</dbReference>
<keyword evidence="1" id="KW-0547">Nucleotide-binding</keyword>
<dbReference type="FunFam" id="3.40.50.300:FF:002062">
    <property type="entry name" value="Rab-related protein 4"/>
    <property type="match status" value="1"/>
</dbReference>
<dbReference type="AlphaFoldDB" id="A0A7M7RC83"/>
<name>A0A7M7RC83_STRPU</name>
<dbReference type="Proteomes" id="UP000007110">
    <property type="component" value="Unassembled WGS sequence"/>
</dbReference>
<dbReference type="EnsemblMetazoa" id="XM_776321">
    <property type="protein sequence ID" value="XP_781414"/>
    <property type="gene ID" value="LOC575964"/>
</dbReference>
<dbReference type="InterPro" id="IPR001806">
    <property type="entry name" value="Small_GTPase"/>
</dbReference>
<dbReference type="PROSITE" id="PS51419">
    <property type="entry name" value="RAB"/>
    <property type="match status" value="1"/>
</dbReference>
<dbReference type="InterPro" id="IPR005225">
    <property type="entry name" value="Small_GTP-bd"/>
</dbReference>
<dbReference type="PRINTS" id="PR00449">
    <property type="entry name" value="RASTRNSFRMNG"/>
</dbReference>
<evidence type="ECO:0000256" key="1">
    <source>
        <dbReference type="ARBA" id="ARBA00022741"/>
    </source>
</evidence>
<proteinExistence type="predicted"/>
<evidence type="ECO:0000313" key="3">
    <source>
        <dbReference type="EnsemblMetazoa" id="XP_781414"/>
    </source>
</evidence>
<dbReference type="InterPro" id="IPR027417">
    <property type="entry name" value="P-loop_NTPase"/>
</dbReference>
<reference evidence="3" key="2">
    <citation type="submission" date="2021-01" db="UniProtKB">
        <authorList>
            <consortium name="EnsemblMetazoa"/>
        </authorList>
    </citation>
    <scope>IDENTIFICATION</scope>
</reference>
<dbReference type="SUPFAM" id="SSF52540">
    <property type="entry name" value="P-loop containing nucleoside triphosphate hydrolases"/>
    <property type="match status" value="1"/>
</dbReference>
<dbReference type="RefSeq" id="XP_781414.2">
    <property type="nucleotide sequence ID" value="XM_776321.5"/>
</dbReference>
<accession>A0A7M7RC83</accession>
<evidence type="ECO:0000313" key="4">
    <source>
        <dbReference type="Proteomes" id="UP000007110"/>
    </source>
</evidence>
<dbReference type="GO" id="GO:0005525">
    <property type="term" value="F:GTP binding"/>
    <property type="evidence" value="ECO:0000318"/>
    <property type="project" value="GO_Central"/>
</dbReference>
<dbReference type="SMART" id="SM00174">
    <property type="entry name" value="RHO"/>
    <property type="match status" value="1"/>
</dbReference>